<feature type="compositionally biased region" description="Low complexity" evidence="1">
    <location>
        <begin position="544"/>
        <end position="554"/>
    </location>
</feature>
<feature type="compositionally biased region" description="Basic residues" evidence="1">
    <location>
        <begin position="458"/>
        <end position="472"/>
    </location>
</feature>
<dbReference type="OrthoDB" id="2802411at2759"/>
<feature type="compositionally biased region" description="Polar residues" evidence="1">
    <location>
        <begin position="750"/>
        <end position="763"/>
    </location>
</feature>
<feature type="compositionally biased region" description="Polar residues" evidence="1">
    <location>
        <begin position="178"/>
        <end position="188"/>
    </location>
</feature>
<accession>A0A8H7HKR4</accession>
<dbReference type="AlphaFoldDB" id="A0A8H7HKR4"/>
<feature type="compositionally biased region" description="Low complexity" evidence="1">
    <location>
        <begin position="610"/>
        <end position="623"/>
    </location>
</feature>
<feature type="compositionally biased region" description="Pro residues" evidence="1">
    <location>
        <begin position="482"/>
        <end position="491"/>
    </location>
</feature>
<feature type="compositionally biased region" description="Basic and acidic residues" evidence="1">
    <location>
        <begin position="679"/>
        <end position="690"/>
    </location>
</feature>
<evidence type="ECO:0000313" key="2">
    <source>
        <dbReference type="EMBL" id="KAF8688447.1"/>
    </source>
</evidence>
<feature type="compositionally biased region" description="Polar residues" evidence="1">
    <location>
        <begin position="586"/>
        <end position="601"/>
    </location>
</feature>
<feature type="compositionally biased region" description="Polar residues" evidence="1">
    <location>
        <begin position="691"/>
        <end position="708"/>
    </location>
</feature>
<feature type="region of interest" description="Disordered" evidence="1">
    <location>
        <begin position="258"/>
        <end position="774"/>
    </location>
</feature>
<name>A0A8H7HKR4_9AGAM</name>
<dbReference type="EMBL" id="JACYCD010000692">
    <property type="protein sequence ID" value="KAF8688447.1"/>
    <property type="molecule type" value="Genomic_DNA"/>
</dbReference>
<feature type="compositionally biased region" description="Polar residues" evidence="1">
    <location>
        <begin position="866"/>
        <end position="879"/>
    </location>
</feature>
<sequence length="952" mass="102139">MPFSALDLRREILISTTAANSLTDLQSPSNNMAGAIDLMLYGIAVFVSPVAVYFKVPGIIHAFYIIHTTKNKKNTEQQSQSYPQTAQRRSASLPSLPHSSRYRPQADFAPYEDHPPPIPPKTQDAALTYDPSLHPNSANRSIARAKSVLHTYQIPESTLHPAPPRQSRRPVPSPNPPGQETQVQTQTGAEAEVEPQPQPASETRASSSTLHPDPNPALPYPAEYHPNSAGENISRAKAVLHTYQIPETTFPPRIEEETPAAAITTDEAPKQSKPTSSIKGSMWPLRSKGKGLSPLDMNSPAAVPKPDSTAGHKSRWATSGPSWLRRRRGREDLQNGGTGEDNESPNTMTMVWDDNFETLRPRDRHPKQAKTHARTESEPISLSFPAPPGAIRPVIDRTGTSNTALLRSHMRRDSGLEAVAEDGPMPENTVSEGEEAGNGTSPFQDEWRAETDTELSRSKGRLISRFGRRPHRSQLDTVMDTTPPPPPPPPSSASDPTQTNSPQSSRLPRHIAPPSILASSIDEPRTGRFRHQRTSSDAAGGVHSNSSPPSNGSGRNHPDFAMGEYGLGRSGDAYSAATRALHSQDRSTSTSSPRGLTSPINGNKRLSVGTAFSQSPTAASASTPVMRREWTQGTFGTGITSETSEEGDTWGASQRSKSEGTVQQRQGSEERSPEEEIEEWIKREDERREASATNSQAHTPNNTESSAHGVTPDAESIFSAESSGFAGIGVGTAHEKGRSGNMELWDQPNWDGSNPSIGHTTGGHSHASPHQYGYPNARVAGVYEAPFDDSARNPAAARSTASHSSYATGQESFAPTSAPISPPVSPSRPVRPTRAPPAVPGAERKQTKPIPLRMATFGVSGPEAQASPSASAGRSSQPGVQALLATPPVSPRRPPPGPSGSSKPPPVPARPGSVNARARSPKLPPKPTVLRTMSSEDDDMSDIYARALRDEI</sequence>
<feature type="compositionally biased region" description="Polar residues" evidence="1">
    <location>
        <begin position="651"/>
        <end position="666"/>
    </location>
</feature>
<feature type="non-terminal residue" evidence="2">
    <location>
        <position position="1"/>
    </location>
</feature>
<feature type="compositionally biased region" description="Polar residues" evidence="1">
    <location>
        <begin position="631"/>
        <end position="642"/>
    </location>
</feature>
<dbReference type="Proteomes" id="UP000602905">
    <property type="component" value="Unassembled WGS sequence"/>
</dbReference>
<feature type="compositionally biased region" description="Polar residues" evidence="1">
    <location>
        <begin position="492"/>
        <end position="506"/>
    </location>
</feature>
<feature type="region of interest" description="Disordered" evidence="1">
    <location>
        <begin position="156"/>
        <end position="229"/>
    </location>
</feature>
<feature type="compositionally biased region" description="Basic residues" evidence="1">
    <location>
        <begin position="362"/>
        <end position="372"/>
    </location>
</feature>
<protein>
    <submittedName>
        <fullName evidence="2">Uncharacterized protein</fullName>
    </submittedName>
</protein>
<feature type="region of interest" description="Disordered" evidence="1">
    <location>
        <begin position="789"/>
        <end position="941"/>
    </location>
</feature>
<feature type="region of interest" description="Disordered" evidence="1">
    <location>
        <begin position="74"/>
        <end position="137"/>
    </location>
</feature>
<feature type="compositionally biased region" description="Polar residues" evidence="1">
    <location>
        <begin position="799"/>
        <end position="813"/>
    </location>
</feature>
<comment type="caution">
    <text evidence="2">The sequence shown here is derived from an EMBL/GenBank/DDBJ whole genome shotgun (WGS) entry which is preliminary data.</text>
</comment>
<gene>
    <name evidence="2" type="ORF">RHS03_09513</name>
</gene>
<feature type="compositionally biased region" description="Pro residues" evidence="1">
    <location>
        <begin position="888"/>
        <end position="909"/>
    </location>
</feature>
<proteinExistence type="predicted"/>
<organism evidence="2 3">
    <name type="scientific">Rhizoctonia solani</name>
    <dbReference type="NCBI Taxonomy" id="456999"/>
    <lineage>
        <taxon>Eukaryota</taxon>
        <taxon>Fungi</taxon>
        <taxon>Dikarya</taxon>
        <taxon>Basidiomycota</taxon>
        <taxon>Agaricomycotina</taxon>
        <taxon>Agaricomycetes</taxon>
        <taxon>Cantharellales</taxon>
        <taxon>Ceratobasidiaceae</taxon>
        <taxon>Rhizoctonia</taxon>
    </lineage>
</organism>
<evidence type="ECO:0000313" key="3">
    <source>
        <dbReference type="Proteomes" id="UP000602905"/>
    </source>
</evidence>
<feature type="compositionally biased region" description="Polar residues" evidence="1">
    <location>
        <begin position="199"/>
        <end position="210"/>
    </location>
</feature>
<feature type="compositionally biased region" description="Basic and acidic residues" evidence="1">
    <location>
        <begin position="445"/>
        <end position="457"/>
    </location>
</feature>
<evidence type="ECO:0000256" key="1">
    <source>
        <dbReference type="SAM" id="MobiDB-lite"/>
    </source>
</evidence>
<reference evidence="2" key="1">
    <citation type="submission" date="2020-09" db="EMBL/GenBank/DDBJ databases">
        <title>Comparative genome analyses of four rice-infecting Rhizoctonia solani isolates reveal extensive enrichment of homogalacturonan modification genes.</title>
        <authorList>
            <person name="Lee D.-Y."/>
            <person name="Jeon J."/>
            <person name="Kim K.-T."/>
            <person name="Cheong K."/>
            <person name="Song H."/>
            <person name="Choi G."/>
            <person name="Ko J."/>
            <person name="Opiyo S.O."/>
            <person name="Zuo S."/>
            <person name="Madhav S."/>
            <person name="Lee Y.-H."/>
            <person name="Wang G.-L."/>
        </authorList>
    </citation>
    <scope>NUCLEOTIDE SEQUENCE</scope>
    <source>
        <strain evidence="2">AG1-IA WGL</strain>
    </source>
</reference>
<feature type="compositionally biased region" description="Polar residues" evidence="1">
    <location>
        <begin position="76"/>
        <end position="93"/>
    </location>
</feature>